<dbReference type="FunFam" id="1.20.1260.20:FF:000001">
    <property type="entry name" value="PPE family protein PPE41"/>
    <property type="match status" value="1"/>
</dbReference>
<comment type="similarity">
    <text evidence="1">Belongs to the mycobacterial PPE family.</text>
</comment>
<dbReference type="InterPro" id="IPR000030">
    <property type="entry name" value="PPE_dom"/>
</dbReference>
<protein>
    <submittedName>
        <fullName evidence="4">PPE family protein</fullName>
    </submittedName>
</protein>
<keyword evidence="5" id="KW-1185">Reference proteome</keyword>
<dbReference type="Gene3D" id="1.20.1260.20">
    <property type="entry name" value="PPE superfamily"/>
    <property type="match status" value="1"/>
</dbReference>
<dbReference type="PANTHER" id="PTHR46766:SF1">
    <property type="entry name" value="GLUTAMINE-RICH PROTEIN 2"/>
    <property type="match status" value="1"/>
</dbReference>
<sequence length="392" mass="38125">MDFGMLPPEINSARMYTGAGPGPLLAAAAAWDALAAELISVATSYASVVSGVTGGSWSGPASASMAAASAPYVTWMRTTATQAEQTATQARAAASAYESAFAMTVPPPVIAANRSLLMSLIATNILGQNIPAIAATEAHYGEMWAQDAATMYGYAGASAAASTLTPFAPPQPTTNPAGLAGQAAAVAQATGTSAATNTQATLSQVMSAVPGTLQGLASPLSTSSAPSLDVLENLNTVMSPVSTAASFSQQGLSMANTAKSLMSTTSAVTQEVKAAGPALAGGFGSGALWSAGSANLSVGEGGAAVSAGLGRATSIGALSAPQAWAAGASPINPVTALPTTGLGSTLGVDARGPAGVPPPMAPITNMAANGTIGATPRYGFRPTVIGHSPAAG</sequence>
<dbReference type="InterPro" id="IPR038332">
    <property type="entry name" value="PPE_sf"/>
</dbReference>
<evidence type="ECO:0000256" key="1">
    <source>
        <dbReference type="ARBA" id="ARBA00010652"/>
    </source>
</evidence>
<gene>
    <name evidence="4" type="ORF">ABH38_02325</name>
</gene>
<dbReference type="Pfam" id="PF12484">
    <property type="entry name" value="PPE-SVP"/>
    <property type="match status" value="1"/>
</dbReference>
<dbReference type="InterPro" id="IPR022171">
    <property type="entry name" value="PPE_C"/>
</dbReference>
<name>A0A0I9TVA3_9MYCO</name>
<evidence type="ECO:0000313" key="4">
    <source>
        <dbReference type="EMBL" id="KLO39191.1"/>
    </source>
</evidence>
<comment type="caution">
    <text evidence="4">The sequence shown here is derived from an EMBL/GenBank/DDBJ whole genome shotgun (WGS) entry which is preliminary data.</text>
</comment>
<dbReference type="AlphaFoldDB" id="A0A0I9TVA3"/>
<dbReference type="SUPFAM" id="SSF140459">
    <property type="entry name" value="PE/PPE dimer-like"/>
    <property type="match status" value="1"/>
</dbReference>
<organism evidence="4 5">
    <name type="scientific">Mycobacterium haemophilum</name>
    <dbReference type="NCBI Taxonomy" id="29311"/>
    <lineage>
        <taxon>Bacteria</taxon>
        <taxon>Bacillati</taxon>
        <taxon>Actinomycetota</taxon>
        <taxon>Actinomycetes</taxon>
        <taxon>Mycobacteriales</taxon>
        <taxon>Mycobacteriaceae</taxon>
        <taxon>Mycobacterium</taxon>
    </lineage>
</organism>
<evidence type="ECO:0000313" key="5">
    <source>
        <dbReference type="Proteomes" id="UP000036334"/>
    </source>
</evidence>
<reference evidence="4 5" key="1">
    <citation type="submission" date="2015-05" db="EMBL/GenBank/DDBJ databases">
        <title>Genome sequence of Mycobacterium haemophilum.</title>
        <authorList>
            <person name="Greninger A.L."/>
            <person name="Cunningham G."/>
            <person name="Miller S."/>
        </authorList>
    </citation>
    <scope>NUCLEOTIDE SEQUENCE [LARGE SCALE GENOMIC DNA]</scope>
    <source>
        <strain evidence="5">UC1</strain>
    </source>
</reference>
<feature type="domain" description="PPE family C-terminal" evidence="3">
    <location>
        <begin position="306"/>
        <end position="386"/>
    </location>
</feature>
<feature type="domain" description="PPE" evidence="2">
    <location>
        <begin position="2"/>
        <end position="165"/>
    </location>
</feature>
<dbReference type="PANTHER" id="PTHR46766">
    <property type="entry name" value="GLUTAMINE-RICH PROTEIN 2"/>
    <property type="match status" value="1"/>
</dbReference>
<evidence type="ECO:0000259" key="3">
    <source>
        <dbReference type="Pfam" id="PF12484"/>
    </source>
</evidence>
<dbReference type="OrthoDB" id="4705970at2"/>
<dbReference type="Proteomes" id="UP000036334">
    <property type="component" value="Unassembled WGS sequence"/>
</dbReference>
<dbReference type="GO" id="GO:0052572">
    <property type="term" value="P:response to host immune response"/>
    <property type="evidence" value="ECO:0007669"/>
    <property type="project" value="TreeGrafter"/>
</dbReference>
<dbReference type="STRING" id="1202450.B586_17875"/>
<dbReference type="RefSeq" id="WP_047313385.1">
    <property type="nucleotide sequence ID" value="NZ_LDPQ01000001.1"/>
</dbReference>
<dbReference type="Pfam" id="PF00823">
    <property type="entry name" value="PPE"/>
    <property type="match status" value="1"/>
</dbReference>
<accession>A0A0I9TVA3</accession>
<evidence type="ECO:0000259" key="2">
    <source>
        <dbReference type="Pfam" id="PF00823"/>
    </source>
</evidence>
<dbReference type="EMBL" id="LDPR01000001">
    <property type="protein sequence ID" value="KLO39191.1"/>
    <property type="molecule type" value="Genomic_DNA"/>
</dbReference>
<proteinExistence type="inferred from homology"/>
<dbReference type="PATRIC" id="fig|29311.18.peg.512"/>